<reference key="1">
    <citation type="journal article" date="2011" name="Mol. Biol. Evol.">
        <title>Unity in variety -- the pan-genome of the Chlamydiae.</title>
        <authorList>
            <person name="Collingro A."/>
            <person name="Tischler P."/>
            <person name="Weinmaier T."/>
            <person name="Penz T."/>
            <person name="Heinz E."/>
            <person name="Brunham R.C."/>
            <person name="Read T.D."/>
            <person name="Bavoil P.M."/>
            <person name="Sachse K."/>
            <person name="Kahane S."/>
            <person name="Friedman M.G."/>
            <person name="Rattei T."/>
            <person name="Myers G.S.A."/>
            <person name="Horn M."/>
        </authorList>
    </citation>
    <scope>NUCLEOTIDE SEQUENCE</scope>
    <source>
        <strain>Z</strain>
    </source>
</reference>
<accession>F8L935</accession>
<dbReference type="SUPFAM" id="SSF82171">
    <property type="entry name" value="DPP6 N-terminal domain-like"/>
    <property type="match status" value="1"/>
</dbReference>
<evidence type="ECO:0000259" key="2">
    <source>
        <dbReference type="Pfam" id="PF00326"/>
    </source>
</evidence>
<dbReference type="SUPFAM" id="SSF53474">
    <property type="entry name" value="alpha/beta-Hydrolases"/>
    <property type="match status" value="1"/>
</dbReference>
<proteinExistence type="predicted"/>
<sequence>MLNAQMISREELFNPVKILSVKISPSGHHFCEVRCDQKGTMNLFLEDGKALTHFTDPEIKRFYWSNDSTKIVFLKDVGGTRNFHIWIVDINTKELKNCTEERELVLGNIYGVSSTQSRAVVGIAGENPLYHDVYSLDLNTGSLEKIYTNSRFARIWLDDNLDIALKAEVHKNGAMTLVHANDEVLLNLSPDDSFHTTPVAIHGSCCTFLDTRTSDTTSLKTLDLKTGEEQILAHDPKSDIGGLIFEGNRLVAYSTCYTKTTWHAFDPKVKSDLDFLSQRISTEFELLSQSADHNIWIVRSTSPLNGVRIFRFKRSDQTLTLLSQSPKIEGLVDMKPLVIPSRDGLNLVCYLTLPKHQKGPVPLILFPHGGPFQARDSFGFNAYHQWLASRGYAVLSVNFRLSSGFGKSFVTAGNGEWGGKAQDDLIDAANWCIKEKIADPEKIALFGGSYGGYAALAGLAFTPDYFACCVAACAPSNLKTVMQKVPLYWESSASPLSDEGVFFTKGAFVTSMGGDPDHEEESKHLELRSPLNHIDNIKRPFLLIHGDNDPIVAKSESDQIFEAMKQKGLPPTYLSFPDEGHGVRKFHNLMIELATCEKFFAETLGGTYEPPSEEDLKHSQFKLVK</sequence>
<dbReference type="OrthoDB" id="108903at2"/>
<dbReference type="STRING" id="331113.SNE_A14730"/>
<dbReference type="Gene3D" id="2.120.10.30">
    <property type="entry name" value="TolB, C-terminal domain"/>
    <property type="match status" value="1"/>
</dbReference>
<dbReference type="Pfam" id="PF00326">
    <property type="entry name" value="Peptidase_S9"/>
    <property type="match status" value="1"/>
</dbReference>
<dbReference type="PANTHER" id="PTHR42776:SF27">
    <property type="entry name" value="DIPEPTIDYL PEPTIDASE FAMILY MEMBER 6"/>
    <property type="match status" value="1"/>
</dbReference>
<evidence type="ECO:0000256" key="1">
    <source>
        <dbReference type="ARBA" id="ARBA00022801"/>
    </source>
</evidence>
<evidence type="ECO:0000313" key="3">
    <source>
        <dbReference type="EMBL" id="CCB89350.1"/>
    </source>
</evidence>
<dbReference type="RefSeq" id="WP_013943816.1">
    <property type="nucleotide sequence ID" value="NC_015713.1"/>
</dbReference>
<dbReference type="eggNOG" id="COG1506">
    <property type="taxonomic scope" value="Bacteria"/>
</dbReference>
<dbReference type="GO" id="GO:0006508">
    <property type="term" value="P:proteolysis"/>
    <property type="evidence" value="ECO:0007669"/>
    <property type="project" value="InterPro"/>
</dbReference>
<dbReference type="InterPro" id="IPR011042">
    <property type="entry name" value="6-blade_b-propeller_TolB-like"/>
</dbReference>
<dbReference type="InterPro" id="IPR001375">
    <property type="entry name" value="Peptidase_S9_cat"/>
</dbReference>
<dbReference type="InterPro" id="IPR029058">
    <property type="entry name" value="AB_hydrolase_fold"/>
</dbReference>
<dbReference type="EMBL" id="FR872582">
    <property type="protein sequence ID" value="CCB89350.1"/>
    <property type="molecule type" value="Genomic_DNA"/>
</dbReference>
<reference evidence="3 4" key="2">
    <citation type="journal article" date="2011" name="Mol. Biol. Evol.">
        <title>Unity in variety--the pan-genome of the Chlamydiae.</title>
        <authorList>
            <person name="Collingro A."/>
            <person name="Tischler P."/>
            <person name="Weinmaier T."/>
            <person name="Penz T."/>
            <person name="Heinz E."/>
            <person name="Brunham R.C."/>
            <person name="Read T.D."/>
            <person name="Bavoil P.M."/>
            <person name="Sachse K."/>
            <person name="Kahane S."/>
            <person name="Friedman M.G."/>
            <person name="Rattei T."/>
            <person name="Myers G.S."/>
            <person name="Horn M."/>
        </authorList>
    </citation>
    <scope>NUCLEOTIDE SEQUENCE [LARGE SCALE GENOMIC DNA]</scope>
    <source>
        <strain evidence="4">ATCC VR-1471 / Z</strain>
    </source>
</reference>
<dbReference type="PANTHER" id="PTHR42776">
    <property type="entry name" value="SERINE PEPTIDASE S9 FAMILY MEMBER"/>
    <property type="match status" value="1"/>
</dbReference>
<keyword evidence="1" id="KW-0378">Hydrolase</keyword>
<name>F8L935_SIMNZ</name>
<dbReference type="KEGG" id="sng:SNE_A14730"/>
<dbReference type="Proteomes" id="UP000000496">
    <property type="component" value="Chromosome gsn.131"/>
</dbReference>
<dbReference type="SUPFAM" id="SSF50993">
    <property type="entry name" value="Peptidase/esterase 'gauge' domain"/>
    <property type="match status" value="1"/>
</dbReference>
<gene>
    <name evidence="3" type="ordered locus">SNE_A14730</name>
</gene>
<evidence type="ECO:0000313" key="4">
    <source>
        <dbReference type="Proteomes" id="UP000000496"/>
    </source>
</evidence>
<organism evidence="3 4">
    <name type="scientific">Simkania negevensis (strain ATCC VR-1471 / DSM 27360 / Z)</name>
    <dbReference type="NCBI Taxonomy" id="331113"/>
    <lineage>
        <taxon>Bacteria</taxon>
        <taxon>Pseudomonadati</taxon>
        <taxon>Chlamydiota</taxon>
        <taxon>Chlamydiia</taxon>
        <taxon>Parachlamydiales</taxon>
        <taxon>Simkaniaceae</taxon>
        <taxon>Simkania</taxon>
    </lineage>
</organism>
<dbReference type="Gene3D" id="3.40.50.1820">
    <property type="entry name" value="alpha/beta hydrolase"/>
    <property type="match status" value="1"/>
</dbReference>
<dbReference type="HOGENOM" id="CLU_008615_3_1_0"/>
<dbReference type="AlphaFoldDB" id="F8L935"/>
<keyword evidence="4" id="KW-1185">Reference proteome</keyword>
<protein>
    <submittedName>
        <fullName evidence="3">Peptidase S9 prolyl oligopeptidase active site domain protein</fullName>
    </submittedName>
</protein>
<dbReference type="GO" id="GO:0004252">
    <property type="term" value="F:serine-type endopeptidase activity"/>
    <property type="evidence" value="ECO:0007669"/>
    <property type="project" value="TreeGrafter"/>
</dbReference>
<feature type="domain" description="Peptidase S9 prolyl oligopeptidase catalytic" evidence="2">
    <location>
        <begin position="380"/>
        <end position="606"/>
    </location>
</feature>
<dbReference type="MEROPS" id="S09.A77"/>